<feature type="compositionally biased region" description="Polar residues" evidence="1">
    <location>
        <begin position="100"/>
        <end position="110"/>
    </location>
</feature>
<comment type="caution">
    <text evidence="3">The sequence shown here is derived from an EMBL/GenBank/DDBJ whole genome shotgun (WGS) entry which is preliminary data.</text>
</comment>
<sequence>MRALPVVTMALTLASTTTAVGIIGTTNGVVQVDVGPMTIGIAIPSGQSAYPGSIGIIGTTNGFVQLDIGGLTIDIPVPGDQTAAPSTPATPTLSMAPTSESAPITTTQDVSAPSTTPSIPSAPFPTPASNATDTDDPSPSMASTPLPVPTPLQNPNAPSLISYILTNHTHRIFSNSAIRTAKLTRYCALTSTTSDLCDTLSSTVSTCIDADDDDASDNCEEQNMRDLLANALDTDLCSGYNVSGPVYELCARWYTAAARCNAKIKRGPCAIGHVGYLLRGLRDLIGLKGGGDVRGAVVASAVSLTAGGAVQTAGLGWNATTVGLRY</sequence>
<proteinExistence type="predicted"/>
<evidence type="ECO:0000256" key="1">
    <source>
        <dbReference type="SAM" id="MobiDB-lite"/>
    </source>
</evidence>
<feature type="compositionally biased region" description="Low complexity" evidence="1">
    <location>
        <begin position="82"/>
        <end position="99"/>
    </location>
</feature>
<feature type="chain" id="PRO_5040342092" evidence="2">
    <location>
        <begin position="20"/>
        <end position="326"/>
    </location>
</feature>
<dbReference type="Proteomes" id="UP000799444">
    <property type="component" value="Unassembled WGS sequence"/>
</dbReference>
<dbReference type="OrthoDB" id="10599769at2759"/>
<keyword evidence="4" id="KW-1185">Reference proteome</keyword>
<feature type="region of interest" description="Disordered" evidence="1">
    <location>
        <begin position="77"/>
        <end position="153"/>
    </location>
</feature>
<dbReference type="AlphaFoldDB" id="A0A9P4V0C3"/>
<evidence type="ECO:0000313" key="3">
    <source>
        <dbReference type="EMBL" id="KAF2731923.1"/>
    </source>
</evidence>
<evidence type="ECO:0000256" key="2">
    <source>
        <dbReference type="SAM" id="SignalP"/>
    </source>
</evidence>
<keyword evidence="2" id="KW-0732">Signal</keyword>
<dbReference type="EMBL" id="ML996186">
    <property type="protein sequence ID" value="KAF2731923.1"/>
    <property type="molecule type" value="Genomic_DNA"/>
</dbReference>
<reference evidence="3" key="1">
    <citation type="journal article" date="2020" name="Stud. Mycol.">
        <title>101 Dothideomycetes genomes: a test case for predicting lifestyles and emergence of pathogens.</title>
        <authorList>
            <person name="Haridas S."/>
            <person name="Albert R."/>
            <person name="Binder M."/>
            <person name="Bloem J."/>
            <person name="Labutti K."/>
            <person name="Salamov A."/>
            <person name="Andreopoulos B."/>
            <person name="Baker S."/>
            <person name="Barry K."/>
            <person name="Bills G."/>
            <person name="Bluhm B."/>
            <person name="Cannon C."/>
            <person name="Castanera R."/>
            <person name="Culley D."/>
            <person name="Daum C."/>
            <person name="Ezra D."/>
            <person name="Gonzalez J."/>
            <person name="Henrissat B."/>
            <person name="Kuo A."/>
            <person name="Liang C."/>
            <person name="Lipzen A."/>
            <person name="Lutzoni F."/>
            <person name="Magnuson J."/>
            <person name="Mondo S."/>
            <person name="Nolan M."/>
            <person name="Ohm R."/>
            <person name="Pangilinan J."/>
            <person name="Park H.-J."/>
            <person name="Ramirez L."/>
            <person name="Alfaro M."/>
            <person name="Sun H."/>
            <person name="Tritt A."/>
            <person name="Yoshinaga Y."/>
            <person name="Zwiers L.-H."/>
            <person name="Turgeon B."/>
            <person name="Goodwin S."/>
            <person name="Spatafora J."/>
            <person name="Crous P."/>
            <person name="Grigoriev I."/>
        </authorList>
    </citation>
    <scope>NUCLEOTIDE SEQUENCE</scope>
    <source>
        <strain evidence="3">CBS 125425</strain>
    </source>
</reference>
<feature type="signal peptide" evidence="2">
    <location>
        <begin position="1"/>
        <end position="19"/>
    </location>
</feature>
<protein>
    <submittedName>
        <fullName evidence="3">Uncharacterized protein</fullName>
    </submittedName>
</protein>
<evidence type="ECO:0000313" key="4">
    <source>
        <dbReference type="Proteomes" id="UP000799444"/>
    </source>
</evidence>
<organism evidence="3 4">
    <name type="scientific">Polyplosphaeria fusca</name>
    <dbReference type="NCBI Taxonomy" id="682080"/>
    <lineage>
        <taxon>Eukaryota</taxon>
        <taxon>Fungi</taxon>
        <taxon>Dikarya</taxon>
        <taxon>Ascomycota</taxon>
        <taxon>Pezizomycotina</taxon>
        <taxon>Dothideomycetes</taxon>
        <taxon>Pleosporomycetidae</taxon>
        <taxon>Pleosporales</taxon>
        <taxon>Tetraplosphaeriaceae</taxon>
        <taxon>Polyplosphaeria</taxon>
    </lineage>
</organism>
<name>A0A9P4V0C3_9PLEO</name>
<gene>
    <name evidence="3" type="ORF">EJ04DRAFT_609545</name>
</gene>
<accession>A0A9P4V0C3</accession>